<evidence type="ECO:0000256" key="4">
    <source>
        <dbReference type="ARBA" id="ARBA00022598"/>
    </source>
</evidence>
<keyword evidence="5" id="KW-0479">Metal-binding</keyword>
<evidence type="ECO:0000256" key="1">
    <source>
        <dbReference type="ARBA" id="ARBA00001947"/>
    </source>
</evidence>
<evidence type="ECO:0000256" key="17">
    <source>
        <dbReference type="ARBA" id="ARBA00048609"/>
    </source>
</evidence>
<dbReference type="GO" id="GO:0046872">
    <property type="term" value="F:metal ion binding"/>
    <property type="evidence" value="ECO:0007669"/>
    <property type="project" value="UniProtKB-KW"/>
</dbReference>
<dbReference type="KEGG" id="osn:115218438"/>
<evidence type="ECO:0000313" key="26">
    <source>
        <dbReference type="RefSeq" id="XP_036364273.1"/>
    </source>
</evidence>
<dbReference type="RefSeq" id="XP_036364272.1">
    <property type="nucleotide sequence ID" value="XM_036508379.1"/>
</dbReference>
<keyword evidence="8" id="KW-0067">ATP-binding</keyword>
<evidence type="ECO:0000256" key="2">
    <source>
        <dbReference type="ARBA" id="ARBA00005594"/>
    </source>
</evidence>
<comment type="catalytic activity">
    <reaction evidence="17">
        <text>S-sulfanyl-L-cysteine + tRNA(Cys) + ATP = (S)-sulfanyl-L-cysteinyl-tRNA(Cys) + AMP + diphosphate</text>
        <dbReference type="Rhea" id="RHEA:78647"/>
        <dbReference type="Rhea" id="RHEA-COMP:9661"/>
        <dbReference type="Rhea" id="RHEA-COMP:19119"/>
        <dbReference type="ChEBI" id="CHEBI:30616"/>
        <dbReference type="ChEBI" id="CHEBI:33019"/>
        <dbReference type="ChEBI" id="CHEBI:58591"/>
        <dbReference type="ChEBI" id="CHEBI:78442"/>
        <dbReference type="ChEBI" id="CHEBI:229520"/>
        <dbReference type="ChEBI" id="CHEBI:456215"/>
    </reaction>
    <physiologicalReaction direction="left-to-right" evidence="17">
        <dbReference type="Rhea" id="RHEA:78648"/>
    </physiologicalReaction>
</comment>
<dbReference type="RefSeq" id="XP_036364270.1">
    <property type="nucleotide sequence ID" value="XM_036508377.1"/>
</dbReference>
<comment type="catalytic activity">
    <reaction evidence="15">
        <text>2 L-cysteine = S-sulfanyl-L-cysteine + L-alanine</text>
        <dbReference type="Rhea" id="RHEA:78543"/>
        <dbReference type="ChEBI" id="CHEBI:35235"/>
        <dbReference type="ChEBI" id="CHEBI:57972"/>
        <dbReference type="ChEBI" id="CHEBI:58591"/>
    </reaction>
    <physiologicalReaction direction="left-to-right" evidence="15">
        <dbReference type="Rhea" id="RHEA:78544"/>
    </physiologicalReaction>
</comment>
<evidence type="ECO:0000313" key="25">
    <source>
        <dbReference type="RefSeq" id="XP_036364272.1"/>
    </source>
</evidence>
<dbReference type="NCBIfam" id="TIGR00435">
    <property type="entry name" value="cysS"/>
    <property type="match status" value="1"/>
</dbReference>
<dbReference type="PANTHER" id="PTHR10890">
    <property type="entry name" value="CYSTEINYL-TRNA SYNTHETASE"/>
    <property type="match status" value="1"/>
</dbReference>
<dbReference type="PANTHER" id="PTHR10890:SF27">
    <property type="entry name" value="CYSTEINE--TRNA LIGASE, MITOCHONDRIAL-RELATED"/>
    <property type="match status" value="1"/>
</dbReference>
<evidence type="ECO:0000256" key="15">
    <source>
        <dbReference type="ARBA" id="ARBA00047548"/>
    </source>
</evidence>
<evidence type="ECO:0000256" key="6">
    <source>
        <dbReference type="ARBA" id="ARBA00022741"/>
    </source>
</evidence>
<dbReference type="RefSeq" id="XP_036364271.1">
    <property type="nucleotide sequence ID" value="XM_036508378.1"/>
</dbReference>
<evidence type="ECO:0000256" key="16">
    <source>
        <dbReference type="ARBA" id="ARBA00047731"/>
    </source>
</evidence>
<comment type="catalytic activity">
    <reaction evidence="16">
        <text>S-sulfanyl-L-cysteine + L-cysteine = S-disulfanyl-L-cysteine + L-alanine</text>
        <dbReference type="Rhea" id="RHEA:78627"/>
        <dbReference type="ChEBI" id="CHEBI:35235"/>
        <dbReference type="ChEBI" id="CHEBI:57972"/>
        <dbReference type="ChEBI" id="CHEBI:58591"/>
        <dbReference type="ChEBI" id="CHEBI:229465"/>
    </reaction>
    <physiologicalReaction direction="left-to-right" evidence="16">
        <dbReference type="Rhea" id="RHEA:78628"/>
    </physiologicalReaction>
</comment>
<dbReference type="InterPro" id="IPR014729">
    <property type="entry name" value="Rossmann-like_a/b/a_fold"/>
</dbReference>
<evidence type="ECO:0000256" key="7">
    <source>
        <dbReference type="ARBA" id="ARBA00022833"/>
    </source>
</evidence>
<dbReference type="RefSeq" id="XP_029644113.1">
    <property type="nucleotide sequence ID" value="XM_029788253.2"/>
</dbReference>
<name>A0A6P7T094_9MOLL</name>
<evidence type="ECO:0000256" key="11">
    <source>
        <dbReference type="ARBA" id="ARBA00031499"/>
    </source>
</evidence>
<dbReference type="AlphaFoldDB" id="A0A6P7T094"/>
<gene>
    <name evidence="21 22 23 24 25 26 27" type="primary">LOC115218438</name>
</gene>
<dbReference type="InterPro" id="IPR009080">
    <property type="entry name" value="tRNAsynth_Ia_anticodon-bd"/>
</dbReference>
<dbReference type="SUPFAM" id="SSF52374">
    <property type="entry name" value="Nucleotidylyl transferase"/>
    <property type="match status" value="1"/>
</dbReference>
<comment type="catalytic activity">
    <reaction evidence="18">
        <text>tRNA(Cys) + L-cysteine + ATP = L-cysteinyl-tRNA(Cys) + AMP + diphosphate</text>
        <dbReference type="Rhea" id="RHEA:17773"/>
        <dbReference type="Rhea" id="RHEA-COMP:9661"/>
        <dbReference type="Rhea" id="RHEA-COMP:9679"/>
        <dbReference type="ChEBI" id="CHEBI:30616"/>
        <dbReference type="ChEBI" id="CHEBI:33019"/>
        <dbReference type="ChEBI" id="CHEBI:35235"/>
        <dbReference type="ChEBI" id="CHEBI:78442"/>
        <dbReference type="ChEBI" id="CHEBI:78517"/>
        <dbReference type="ChEBI" id="CHEBI:456215"/>
        <dbReference type="EC" id="6.1.1.16"/>
    </reaction>
    <physiologicalReaction direction="right-to-left" evidence="18">
        <dbReference type="Rhea" id="RHEA:17775"/>
    </physiologicalReaction>
</comment>
<keyword evidence="4 21" id="KW-0436">Ligase</keyword>
<feature type="domain" description="tRNA synthetases class I catalytic" evidence="19">
    <location>
        <begin position="102"/>
        <end position="393"/>
    </location>
</feature>
<evidence type="ECO:0000256" key="8">
    <source>
        <dbReference type="ARBA" id="ARBA00022840"/>
    </source>
</evidence>
<organism evidence="20 22">
    <name type="scientific">Octopus sinensis</name>
    <name type="common">East Asian common octopus</name>
    <dbReference type="NCBI Taxonomy" id="2607531"/>
    <lineage>
        <taxon>Eukaryota</taxon>
        <taxon>Metazoa</taxon>
        <taxon>Spiralia</taxon>
        <taxon>Lophotrochozoa</taxon>
        <taxon>Mollusca</taxon>
        <taxon>Cephalopoda</taxon>
        <taxon>Coleoidea</taxon>
        <taxon>Octopodiformes</taxon>
        <taxon>Octopoda</taxon>
        <taxon>Incirrata</taxon>
        <taxon>Octopodidae</taxon>
        <taxon>Octopus</taxon>
    </lineage>
</organism>
<dbReference type="RefSeq" id="XP_029644112.1">
    <property type="nucleotide sequence ID" value="XM_029788252.2"/>
</dbReference>
<accession>A0A6P7T094</accession>
<comment type="function">
    <text evidence="13">In addition to its role as an aminoacyl-tRNA synthetase, has also cysteine persulfide synthase activity. Produces reactive persulfide species such as cysteine persulfide (CysSSH) from substrate cysteine and mediate direct incorporation of CysSSH into proteins during translations, resulting in protein persulfides and polysulfides. CysSSHs behave as potent antioxidants and cellular protectants.</text>
</comment>
<evidence type="ECO:0000256" key="18">
    <source>
        <dbReference type="ARBA" id="ARBA00049046"/>
    </source>
</evidence>
<evidence type="ECO:0000256" key="5">
    <source>
        <dbReference type="ARBA" id="ARBA00022723"/>
    </source>
</evidence>
<sequence length="601" mass="69547">MIWFRIHPRSKVNMYNFLHLELRWLSRCYQTKNHEKLVLRQIRTYLPSLTSSLSKDTGPSSRKHLAVVPKYHSTWIQPEGFDTGIKVYNTLTKQKEKLILLRKNIATWYICGPTVYDSSHLGHASTYIQFDIIRRILTKIFGIHVIRVMSITDVDDKIIDRANKLGTEISEVSKKFEYEFFHDMALLNVLPPTYPARVTDHMDSIINYIQTILQKGFAYKTPDGSVYFDVEAYPDYGQLRQKQEIFEESTHEGKRSSLDFALWKAMKEGPSWESPWGKGRPGWHIECSAMASKIFGSNFDLHSGGEDLIFPHHENELAQSQTYHGCKQWCNYWLHTGHLHIKNQEKMSKSLKNVVLISDFLKTHTADQFRFFCMLTHYRRRISYHKESIEKASKLLTQIESYLQNSSAYIQGQMNCGNISESEILSKLDQLQMSVGEALCDDFDLPRTVASIMSFVQFMNTELTPTQDPSCSSRSTVAVAVAAMYVSELLQSFGINFGKQTQQQAESGSDLQLSQVIDSTVKYRNKIRQFILSPHEDMSFGKDYEDLNKKEKKKVKFQALQPLISSSDDIRKEFAAMDIQIIDYRDDSSWKIVTKKKKNEN</sequence>
<evidence type="ECO:0000259" key="19">
    <source>
        <dbReference type="Pfam" id="PF01406"/>
    </source>
</evidence>
<evidence type="ECO:0000256" key="13">
    <source>
        <dbReference type="ARBA" id="ARBA00045476"/>
    </source>
</evidence>
<dbReference type="RefSeq" id="XP_036364274.1">
    <property type="nucleotide sequence ID" value="XM_036508381.1"/>
</dbReference>
<dbReference type="PRINTS" id="PR00983">
    <property type="entry name" value="TRNASYNTHCYS"/>
</dbReference>
<dbReference type="GO" id="GO:0005524">
    <property type="term" value="F:ATP binding"/>
    <property type="evidence" value="ECO:0007669"/>
    <property type="project" value="UniProtKB-KW"/>
</dbReference>
<proteinExistence type="inferred from homology"/>
<evidence type="ECO:0000313" key="21">
    <source>
        <dbReference type="RefSeq" id="XP_029644112.1"/>
    </source>
</evidence>
<dbReference type="Proteomes" id="UP000515154">
    <property type="component" value="Linkage group LG13"/>
</dbReference>
<dbReference type="InterPro" id="IPR032678">
    <property type="entry name" value="tRNA-synt_1_cat_dom"/>
</dbReference>
<evidence type="ECO:0000256" key="12">
    <source>
        <dbReference type="ARBA" id="ARBA00043868"/>
    </source>
</evidence>
<evidence type="ECO:0000313" key="27">
    <source>
        <dbReference type="RefSeq" id="XP_036364274.1"/>
    </source>
</evidence>
<keyword evidence="7" id="KW-0862">Zinc</keyword>
<dbReference type="EC" id="6.1.1.16" evidence="3"/>
<dbReference type="FunFam" id="3.40.50.620:FF:000027">
    <property type="entry name" value="Cysteine--tRNA ligase, cytoplasmic"/>
    <property type="match status" value="1"/>
</dbReference>
<dbReference type="HAMAP" id="MF_00041">
    <property type="entry name" value="Cys_tRNA_synth"/>
    <property type="match status" value="1"/>
</dbReference>
<dbReference type="InterPro" id="IPR015803">
    <property type="entry name" value="Cys-tRNA-ligase"/>
</dbReference>
<dbReference type="SUPFAM" id="SSF47323">
    <property type="entry name" value="Anticodon-binding domain of a subclass of class I aminoacyl-tRNA synthetases"/>
    <property type="match status" value="1"/>
</dbReference>
<dbReference type="Gene3D" id="3.40.50.620">
    <property type="entry name" value="HUPs"/>
    <property type="match status" value="1"/>
</dbReference>
<evidence type="ECO:0000256" key="3">
    <source>
        <dbReference type="ARBA" id="ARBA00012832"/>
    </source>
</evidence>
<comment type="function">
    <text evidence="12">Mitochondrial cysteine-specific aminoacyl-tRNA synthetase that catalyzes the ATP-dependent ligation of cysteine to tRNA(Cys).</text>
</comment>
<keyword evidence="20" id="KW-1185">Reference proteome</keyword>
<dbReference type="RefSeq" id="XP_036364273.1">
    <property type="nucleotide sequence ID" value="XM_036508380.1"/>
</dbReference>
<protein>
    <recommendedName>
        <fullName evidence="3">cysteine--tRNA ligase</fullName>
        <ecNumber evidence="3">6.1.1.16</ecNumber>
    </recommendedName>
    <alternativeName>
        <fullName evidence="11">Cysteinyl-tRNA synthetase</fullName>
    </alternativeName>
</protein>
<dbReference type="GO" id="GO:0005737">
    <property type="term" value="C:cytoplasm"/>
    <property type="evidence" value="ECO:0007669"/>
    <property type="project" value="TreeGrafter"/>
</dbReference>
<keyword evidence="6" id="KW-0547">Nucleotide-binding</keyword>
<evidence type="ECO:0000256" key="9">
    <source>
        <dbReference type="ARBA" id="ARBA00022917"/>
    </source>
</evidence>
<evidence type="ECO:0000313" key="22">
    <source>
        <dbReference type="RefSeq" id="XP_029644113.1"/>
    </source>
</evidence>
<dbReference type="GO" id="GO:0006423">
    <property type="term" value="P:cysteinyl-tRNA aminoacylation"/>
    <property type="evidence" value="ECO:0007669"/>
    <property type="project" value="InterPro"/>
</dbReference>
<dbReference type="CDD" id="cd00672">
    <property type="entry name" value="CysRS_core"/>
    <property type="match status" value="1"/>
</dbReference>
<evidence type="ECO:0000256" key="14">
    <source>
        <dbReference type="ARBA" id="ARBA00047499"/>
    </source>
</evidence>
<reference evidence="21 22" key="1">
    <citation type="submission" date="2025-08" db="UniProtKB">
        <authorList>
            <consortium name="RefSeq"/>
        </authorList>
    </citation>
    <scope>IDENTIFICATION</scope>
</reference>
<comment type="catalytic activity">
    <reaction evidence="14">
        <text>S-disulfanyl-L-cysteine + tRNA(Cys) + ATP = (S)-disulfanyl-L-cysteinyl-tRNA(Cys) + AMP + diphosphate</text>
        <dbReference type="Rhea" id="RHEA:78651"/>
        <dbReference type="Rhea" id="RHEA-COMP:9661"/>
        <dbReference type="Rhea" id="RHEA-COMP:19120"/>
        <dbReference type="ChEBI" id="CHEBI:30616"/>
        <dbReference type="ChEBI" id="CHEBI:33019"/>
        <dbReference type="ChEBI" id="CHEBI:78442"/>
        <dbReference type="ChEBI" id="CHEBI:229465"/>
        <dbReference type="ChEBI" id="CHEBI:229521"/>
        <dbReference type="ChEBI" id="CHEBI:456215"/>
    </reaction>
    <physiologicalReaction direction="left-to-right" evidence="14">
        <dbReference type="Rhea" id="RHEA:78652"/>
    </physiologicalReaction>
</comment>
<keyword evidence="9" id="KW-0648">Protein biosynthesis</keyword>
<evidence type="ECO:0000313" key="23">
    <source>
        <dbReference type="RefSeq" id="XP_036364270.1"/>
    </source>
</evidence>
<keyword evidence="10" id="KW-0030">Aminoacyl-tRNA synthetase</keyword>
<comment type="similarity">
    <text evidence="2">Belongs to the class-I aminoacyl-tRNA synthetase family.</text>
</comment>
<dbReference type="Gene3D" id="1.20.120.1910">
    <property type="entry name" value="Cysteine-tRNA ligase, C-terminal anti-codon recognition domain"/>
    <property type="match status" value="1"/>
</dbReference>
<evidence type="ECO:0000256" key="10">
    <source>
        <dbReference type="ARBA" id="ARBA00023146"/>
    </source>
</evidence>
<dbReference type="Pfam" id="PF01406">
    <property type="entry name" value="tRNA-synt_1e"/>
    <property type="match status" value="1"/>
</dbReference>
<evidence type="ECO:0000313" key="24">
    <source>
        <dbReference type="RefSeq" id="XP_036364271.1"/>
    </source>
</evidence>
<dbReference type="GO" id="GO:0004817">
    <property type="term" value="F:cysteine-tRNA ligase activity"/>
    <property type="evidence" value="ECO:0007669"/>
    <property type="project" value="UniProtKB-EC"/>
</dbReference>
<evidence type="ECO:0000313" key="20">
    <source>
        <dbReference type="Proteomes" id="UP000515154"/>
    </source>
</evidence>
<comment type="cofactor">
    <cofactor evidence="1">
        <name>Zn(2+)</name>
        <dbReference type="ChEBI" id="CHEBI:29105"/>
    </cofactor>
</comment>
<dbReference type="InterPro" id="IPR024909">
    <property type="entry name" value="Cys-tRNA/MSH_ligase"/>
</dbReference>